<feature type="binding site" evidence="1">
    <location>
        <position position="48"/>
    </location>
    <ligand>
        <name>ATP</name>
        <dbReference type="ChEBI" id="CHEBI:30616"/>
    </ligand>
</feature>
<dbReference type="Pfam" id="PF13500">
    <property type="entry name" value="AAA_26"/>
    <property type="match status" value="1"/>
</dbReference>
<evidence type="ECO:0000256" key="1">
    <source>
        <dbReference type="HAMAP-Rule" id="MF_00336"/>
    </source>
</evidence>
<name>A0A418Q8K0_9CORY</name>
<comment type="similarity">
    <text evidence="1">Belongs to the dethiobiotin synthetase family.</text>
</comment>
<dbReference type="GO" id="GO:0005524">
    <property type="term" value="F:ATP binding"/>
    <property type="evidence" value="ECO:0007669"/>
    <property type="project" value="UniProtKB-UniRule"/>
</dbReference>
<comment type="catalytic activity">
    <reaction evidence="1">
        <text>(7R,8S)-7,8-diammoniononanoate + CO2 + ATP = (4R,5S)-dethiobiotin + ADP + phosphate + 3 H(+)</text>
        <dbReference type="Rhea" id="RHEA:15805"/>
        <dbReference type="ChEBI" id="CHEBI:15378"/>
        <dbReference type="ChEBI" id="CHEBI:16526"/>
        <dbReference type="ChEBI" id="CHEBI:30616"/>
        <dbReference type="ChEBI" id="CHEBI:43474"/>
        <dbReference type="ChEBI" id="CHEBI:149469"/>
        <dbReference type="ChEBI" id="CHEBI:149473"/>
        <dbReference type="ChEBI" id="CHEBI:456216"/>
        <dbReference type="EC" id="6.3.3.3"/>
    </reaction>
</comment>
<dbReference type="GO" id="GO:0009102">
    <property type="term" value="P:biotin biosynthetic process"/>
    <property type="evidence" value="ECO:0007669"/>
    <property type="project" value="UniProtKB-UniRule"/>
</dbReference>
<sequence length="233" mass="23911">MILCMTGTGTDVGKTIATAALAAAAEHAGWHVRVAKPIQTGEPAGHGDLATVESLTGISDLHECARYPEPLAPVMAARRAGMPTLDLADVAAELTALSSLSDATSTLLLVEGAGGLMVELGEGWTIADLAWELSAPLVVTTTTGLGSLNHALLTLEAIERRGVGCAGLIGGSVPADPDLATGLTLEEFSASDGFGPTRVPWLGGIPQGAGALTQEEFVRGAHQWISLPREFNR</sequence>
<feature type="binding site" evidence="1">
    <location>
        <position position="40"/>
    </location>
    <ligand>
        <name>substrate</name>
    </ligand>
</feature>
<dbReference type="GO" id="GO:0005829">
    <property type="term" value="C:cytosol"/>
    <property type="evidence" value="ECO:0007669"/>
    <property type="project" value="TreeGrafter"/>
</dbReference>
<dbReference type="NCBIfam" id="TIGR00347">
    <property type="entry name" value="bioD"/>
    <property type="match status" value="1"/>
</dbReference>
<comment type="subunit">
    <text evidence="1">Homodimer.</text>
</comment>
<feature type="binding site" evidence="1">
    <location>
        <begin position="206"/>
        <end position="208"/>
    </location>
    <ligand>
        <name>ATP</name>
        <dbReference type="ChEBI" id="CHEBI:30616"/>
    </ligand>
</feature>
<proteinExistence type="inferred from homology"/>
<keyword evidence="1 2" id="KW-0436">Ligase</keyword>
<dbReference type="SUPFAM" id="SSF52540">
    <property type="entry name" value="P-loop containing nucleoside triphosphate hydrolases"/>
    <property type="match status" value="1"/>
</dbReference>
<dbReference type="HAMAP" id="MF_00336">
    <property type="entry name" value="BioD"/>
    <property type="match status" value="1"/>
</dbReference>
<comment type="caution">
    <text evidence="2">The sequence shown here is derived from an EMBL/GenBank/DDBJ whole genome shotgun (WGS) entry which is preliminary data.</text>
</comment>
<organism evidence="2 3">
    <name type="scientific">Corynebacterium falsenii</name>
    <dbReference type="NCBI Taxonomy" id="108486"/>
    <lineage>
        <taxon>Bacteria</taxon>
        <taxon>Bacillati</taxon>
        <taxon>Actinomycetota</taxon>
        <taxon>Actinomycetes</taxon>
        <taxon>Mycobacteriales</taxon>
        <taxon>Corynebacteriaceae</taxon>
        <taxon>Corynebacterium</taxon>
    </lineage>
</organism>
<dbReference type="EMBL" id="QXJK01000002">
    <property type="protein sequence ID" value="RIX36058.1"/>
    <property type="molecule type" value="Genomic_DNA"/>
</dbReference>
<protein>
    <recommendedName>
        <fullName evidence="1">ATP-dependent dethiobiotin synthetase BioD</fullName>
        <ecNumber evidence="1">6.3.3.3</ecNumber>
    </recommendedName>
    <alternativeName>
        <fullName evidence="1">DTB synthetase</fullName>
        <shortName evidence="1">DTBS</shortName>
    </alternativeName>
    <alternativeName>
        <fullName evidence="1">Dethiobiotin synthase</fullName>
    </alternativeName>
</protein>
<dbReference type="UniPathway" id="UPA00078">
    <property type="reaction ID" value="UER00161"/>
</dbReference>
<dbReference type="InterPro" id="IPR027417">
    <property type="entry name" value="P-loop_NTPase"/>
</dbReference>
<comment type="function">
    <text evidence="1">Catalyzes a mechanistically unusual reaction, the ATP-dependent insertion of CO2 between the N7 and N8 nitrogen atoms of 7,8-diaminopelargonic acid (DAPA, also called 7,8-diammoniononanoate) to form a ureido ring.</text>
</comment>
<feature type="binding site" evidence="1">
    <location>
        <position position="48"/>
    </location>
    <ligand>
        <name>Mg(2+)</name>
        <dbReference type="ChEBI" id="CHEBI:18420"/>
    </ligand>
</feature>
<feature type="active site" evidence="1">
    <location>
        <position position="36"/>
    </location>
</feature>
<dbReference type="InterPro" id="IPR004472">
    <property type="entry name" value="DTB_synth_BioD"/>
</dbReference>
<keyword evidence="3" id="KW-1185">Reference proteome</keyword>
<keyword evidence="1" id="KW-0067">ATP-binding</keyword>
<comment type="subcellular location">
    <subcellularLocation>
        <location evidence="1">Cytoplasm</location>
    </subcellularLocation>
</comment>
<comment type="caution">
    <text evidence="1">Lacks conserved residue(s) required for the propagation of feature annotation.</text>
</comment>
<dbReference type="EC" id="6.3.3.3" evidence="1"/>
<dbReference type="GO" id="GO:0000287">
    <property type="term" value="F:magnesium ion binding"/>
    <property type="evidence" value="ECO:0007669"/>
    <property type="project" value="UniProtKB-UniRule"/>
</dbReference>
<feature type="binding site" evidence="1">
    <location>
        <begin position="11"/>
        <end position="16"/>
    </location>
    <ligand>
        <name>ATP</name>
        <dbReference type="ChEBI" id="CHEBI:30616"/>
    </ligand>
</feature>
<comment type="cofactor">
    <cofactor evidence="1">
        <name>Mg(2+)</name>
        <dbReference type="ChEBI" id="CHEBI:18420"/>
    </cofactor>
</comment>
<dbReference type="Gene3D" id="3.40.50.300">
    <property type="entry name" value="P-loop containing nucleotide triphosphate hydrolases"/>
    <property type="match status" value="1"/>
</dbReference>
<dbReference type="AlphaFoldDB" id="A0A418Q8K0"/>
<keyword evidence="1" id="KW-0963">Cytoplasm</keyword>
<evidence type="ECO:0000313" key="3">
    <source>
        <dbReference type="Proteomes" id="UP000285278"/>
    </source>
</evidence>
<keyword evidence="1" id="KW-0093">Biotin biosynthesis</keyword>
<dbReference type="OrthoDB" id="9802610at2"/>
<keyword evidence="1" id="KW-0479">Metal-binding</keyword>
<evidence type="ECO:0000313" key="2">
    <source>
        <dbReference type="EMBL" id="RIX36058.1"/>
    </source>
</evidence>
<feature type="binding site" evidence="1">
    <location>
        <position position="15"/>
    </location>
    <ligand>
        <name>Mg(2+)</name>
        <dbReference type="ChEBI" id="CHEBI:18420"/>
    </ligand>
</feature>
<feature type="binding site" evidence="1">
    <location>
        <begin position="171"/>
        <end position="172"/>
    </location>
    <ligand>
        <name>ATP</name>
        <dbReference type="ChEBI" id="CHEBI:30616"/>
    </ligand>
</feature>
<dbReference type="CDD" id="cd03109">
    <property type="entry name" value="DTBS"/>
    <property type="match status" value="1"/>
</dbReference>
<gene>
    <name evidence="1 2" type="primary">bioD</name>
    <name evidence="2" type="ORF">D3M95_01760</name>
</gene>
<accession>A0A418Q8K0</accession>
<feature type="binding site" evidence="1">
    <location>
        <position position="111"/>
    </location>
    <ligand>
        <name>Mg(2+)</name>
        <dbReference type="ChEBI" id="CHEBI:18420"/>
    </ligand>
</feature>
<dbReference type="STRING" id="1451189.CFAL_00630"/>
<dbReference type="GO" id="GO:0004141">
    <property type="term" value="F:dethiobiotin synthase activity"/>
    <property type="evidence" value="ECO:0007669"/>
    <property type="project" value="UniProtKB-UniRule"/>
</dbReference>
<keyword evidence="1" id="KW-0547">Nucleotide-binding</keyword>
<dbReference type="Proteomes" id="UP000285278">
    <property type="component" value="Unassembled WGS sequence"/>
</dbReference>
<comment type="pathway">
    <text evidence="1">Cofactor biosynthesis; biotin biosynthesis; biotin from 7,8-diaminononanoate: step 1/2.</text>
</comment>
<feature type="binding site" evidence="1">
    <location>
        <begin position="111"/>
        <end position="114"/>
    </location>
    <ligand>
        <name>ATP</name>
        <dbReference type="ChEBI" id="CHEBI:30616"/>
    </ligand>
</feature>
<keyword evidence="1" id="KW-0460">Magnesium</keyword>
<dbReference type="PANTHER" id="PTHR43210">
    <property type="entry name" value="DETHIOBIOTIN SYNTHETASE"/>
    <property type="match status" value="1"/>
</dbReference>
<dbReference type="PANTHER" id="PTHR43210:SF5">
    <property type="entry name" value="DETHIOBIOTIN SYNTHETASE"/>
    <property type="match status" value="1"/>
</dbReference>
<reference evidence="2 3" key="1">
    <citation type="submission" date="2018-09" db="EMBL/GenBank/DDBJ databases">
        <title>Optimization and identification of Corynebacterium falsenii FN1-14 from fish paste.</title>
        <authorList>
            <person name="Daroonpunt R."/>
            <person name="Tanasupawat S."/>
        </authorList>
    </citation>
    <scope>NUCLEOTIDE SEQUENCE [LARGE SCALE GENOMIC DNA]</scope>
    <source>
        <strain evidence="2 3">FN1-14</strain>
    </source>
</reference>
<dbReference type="RefSeq" id="WP_119664243.1">
    <property type="nucleotide sequence ID" value="NZ_QXJK01000002.1"/>
</dbReference>